<evidence type="ECO:0000313" key="4">
    <source>
        <dbReference type="Proteomes" id="UP000321805"/>
    </source>
</evidence>
<keyword evidence="4" id="KW-1185">Reference proteome</keyword>
<sequence>MPTDQLHHSGMLVADIERSAAFYIEALDARYLFRPAVNEGAGAQYVLGGDDDVAFTFCYLGFRTGAVEIMQFLSGAPDWAKDPVRGRLPHFALVVDDVDETTRRVVAAGGSTLWPEPIDWGGAKVMYVADPDGNPIELFDVGLEEIVSRTLDLFPASAP</sequence>
<dbReference type="PROSITE" id="PS51819">
    <property type="entry name" value="VOC"/>
    <property type="match status" value="1"/>
</dbReference>
<feature type="domain" description="VOC" evidence="2">
    <location>
        <begin position="5"/>
        <end position="141"/>
    </location>
</feature>
<evidence type="ECO:0000313" key="3">
    <source>
        <dbReference type="EMBL" id="QEC50567.1"/>
    </source>
</evidence>
<dbReference type="KEGG" id="bsol:FSW04_25255"/>
<organism evidence="3 4">
    <name type="scientific">Baekduia soli</name>
    <dbReference type="NCBI Taxonomy" id="496014"/>
    <lineage>
        <taxon>Bacteria</taxon>
        <taxon>Bacillati</taxon>
        <taxon>Actinomycetota</taxon>
        <taxon>Thermoleophilia</taxon>
        <taxon>Solirubrobacterales</taxon>
        <taxon>Baekduiaceae</taxon>
        <taxon>Baekduia</taxon>
    </lineage>
</organism>
<dbReference type="InterPro" id="IPR051785">
    <property type="entry name" value="MMCE/EMCE_epimerase"/>
</dbReference>
<proteinExistence type="predicted"/>
<dbReference type="EMBL" id="CP042430">
    <property type="protein sequence ID" value="QEC50567.1"/>
    <property type="molecule type" value="Genomic_DNA"/>
</dbReference>
<dbReference type="SUPFAM" id="SSF54593">
    <property type="entry name" value="Glyoxalase/Bleomycin resistance protein/Dihydroxybiphenyl dioxygenase"/>
    <property type="match status" value="1"/>
</dbReference>
<dbReference type="PANTHER" id="PTHR43048">
    <property type="entry name" value="METHYLMALONYL-COA EPIMERASE"/>
    <property type="match status" value="1"/>
</dbReference>
<keyword evidence="1" id="KW-0479">Metal-binding</keyword>
<dbReference type="GO" id="GO:0004493">
    <property type="term" value="F:methylmalonyl-CoA epimerase activity"/>
    <property type="evidence" value="ECO:0007669"/>
    <property type="project" value="TreeGrafter"/>
</dbReference>
<dbReference type="OrthoDB" id="2613830at2"/>
<reference evidence="3 4" key="1">
    <citation type="journal article" date="2018" name="J. Microbiol.">
        <title>Baekduia soli gen. nov., sp. nov., a novel bacterium isolated from the soil of Baekdu Mountain and proposal of a novel family name, Baekduiaceae fam. nov.</title>
        <authorList>
            <person name="An D.S."/>
            <person name="Siddiqi M.Z."/>
            <person name="Kim K.H."/>
            <person name="Yu H.S."/>
            <person name="Im W.T."/>
        </authorList>
    </citation>
    <scope>NUCLEOTIDE SEQUENCE [LARGE SCALE GENOMIC DNA]</scope>
    <source>
        <strain evidence="3 4">BR7-21</strain>
    </source>
</reference>
<dbReference type="AlphaFoldDB" id="A0A5B8UC46"/>
<evidence type="ECO:0000259" key="2">
    <source>
        <dbReference type="PROSITE" id="PS51819"/>
    </source>
</evidence>
<name>A0A5B8UC46_9ACTN</name>
<dbReference type="InterPro" id="IPR037523">
    <property type="entry name" value="VOC_core"/>
</dbReference>
<dbReference type="RefSeq" id="WP_146923328.1">
    <property type="nucleotide sequence ID" value="NZ_CP042430.1"/>
</dbReference>
<dbReference type="PANTHER" id="PTHR43048:SF3">
    <property type="entry name" value="METHYLMALONYL-COA EPIMERASE, MITOCHONDRIAL"/>
    <property type="match status" value="1"/>
</dbReference>
<dbReference type="Proteomes" id="UP000321805">
    <property type="component" value="Chromosome"/>
</dbReference>
<protein>
    <submittedName>
        <fullName evidence="3">VOC family protein</fullName>
    </submittedName>
</protein>
<evidence type="ECO:0000256" key="1">
    <source>
        <dbReference type="ARBA" id="ARBA00022723"/>
    </source>
</evidence>
<dbReference type="Gene3D" id="3.10.180.10">
    <property type="entry name" value="2,3-Dihydroxybiphenyl 1,2-Dioxygenase, domain 1"/>
    <property type="match status" value="1"/>
</dbReference>
<accession>A0A5B8UC46</accession>
<dbReference type="GO" id="GO:0046491">
    <property type="term" value="P:L-methylmalonyl-CoA metabolic process"/>
    <property type="evidence" value="ECO:0007669"/>
    <property type="project" value="TreeGrafter"/>
</dbReference>
<dbReference type="InterPro" id="IPR004360">
    <property type="entry name" value="Glyas_Fos-R_dOase_dom"/>
</dbReference>
<dbReference type="InterPro" id="IPR029068">
    <property type="entry name" value="Glyas_Bleomycin-R_OHBP_Dase"/>
</dbReference>
<dbReference type="Pfam" id="PF00903">
    <property type="entry name" value="Glyoxalase"/>
    <property type="match status" value="1"/>
</dbReference>
<gene>
    <name evidence="3" type="ORF">FSW04_25255</name>
</gene>
<dbReference type="GO" id="GO:0046872">
    <property type="term" value="F:metal ion binding"/>
    <property type="evidence" value="ECO:0007669"/>
    <property type="project" value="UniProtKB-KW"/>
</dbReference>
<dbReference type="CDD" id="cd06587">
    <property type="entry name" value="VOC"/>
    <property type="match status" value="1"/>
</dbReference>